<gene>
    <name evidence="8" type="ORF">AWH69_01535</name>
</gene>
<dbReference type="RefSeq" id="WP_068270465.1">
    <property type="nucleotide sequence ID" value="NZ_LQZG01000001.1"/>
</dbReference>
<reference evidence="8 9" key="1">
    <citation type="submission" date="2016-01" db="EMBL/GenBank/DDBJ databases">
        <title>Janibacter melonis strain CD11_4 genome sequencing and assembly.</title>
        <authorList>
            <person name="Nair G.R."/>
            <person name="Kaur G."/>
            <person name="Chander A.M."/>
            <person name="Mayilraj S."/>
        </authorList>
    </citation>
    <scope>NUCLEOTIDE SEQUENCE [LARGE SCALE GENOMIC DNA]</scope>
    <source>
        <strain evidence="8 9">CD11-4</strain>
    </source>
</reference>
<dbReference type="PANTHER" id="PTHR30250:SF10">
    <property type="entry name" value="LIPOPOLYSACCHARIDE BIOSYNTHESIS PROTEIN WZXC"/>
    <property type="match status" value="1"/>
</dbReference>
<feature type="transmembrane region" description="Helical" evidence="7">
    <location>
        <begin position="387"/>
        <end position="408"/>
    </location>
</feature>
<comment type="caution">
    <text evidence="8">The sequence shown here is derived from an EMBL/GenBank/DDBJ whole genome shotgun (WGS) entry which is preliminary data.</text>
</comment>
<keyword evidence="4 7" id="KW-0812">Transmembrane</keyword>
<feature type="transmembrane region" description="Helical" evidence="7">
    <location>
        <begin position="420"/>
        <end position="442"/>
    </location>
</feature>
<feature type="transmembrane region" description="Helical" evidence="7">
    <location>
        <begin position="288"/>
        <end position="313"/>
    </location>
</feature>
<protein>
    <recommendedName>
        <fullName evidence="10">Oligosaccharide flippase family protein</fullName>
    </recommendedName>
</protein>
<evidence type="ECO:0000256" key="6">
    <source>
        <dbReference type="ARBA" id="ARBA00023136"/>
    </source>
</evidence>
<keyword evidence="3" id="KW-1003">Cell membrane</keyword>
<dbReference type="Proteomes" id="UP000076976">
    <property type="component" value="Unassembled WGS sequence"/>
</dbReference>
<accession>A0A176QFF6</accession>
<feature type="transmembrane region" description="Helical" evidence="7">
    <location>
        <begin position="155"/>
        <end position="176"/>
    </location>
</feature>
<evidence type="ECO:0000256" key="7">
    <source>
        <dbReference type="SAM" id="Phobius"/>
    </source>
</evidence>
<dbReference type="EMBL" id="LQZG01000001">
    <property type="protein sequence ID" value="OAB88516.1"/>
    <property type="molecule type" value="Genomic_DNA"/>
</dbReference>
<evidence type="ECO:0000256" key="5">
    <source>
        <dbReference type="ARBA" id="ARBA00022989"/>
    </source>
</evidence>
<feature type="transmembrane region" description="Helical" evidence="7">
    <location>
        <begin position="182"/>
        <end position="204"/>
    </location>
</feature>
<keyword evidence="9" id="KW-1185">Reference proteome</keyword>
<sequence>MGTPPQTESRGLGARAANALGWSLVNTAASRFGTLAIGIVLARVLGPQEFGTFAVAVVALLAILAFNDLGVSLAIVRWADEPADIAPTVTSVTVLTSAVLTGLVWVGAPYYATAMGAPAATDPVRWLGMAIFVNGLVATPAALMQREMLQKQRMVVDQVNVWLGAFTSLALALTGWGAMSLAVGRLVGSVVSAVMFVVASPLPYRIGWDRDVARRLLVFGLPLAGASVLVFVIGYLDQLLVGGVLGPVQLGLYVLAFNLASWPVSLFSQPLRGVAPALFARVRESPEVMVSGVSLFVRLLLGVSAPACLVLAAAAGPLVALVYGQEWAGSAPVLAWLAVFALVRILAELCYDLLVVIGSTRLLLLTQLLWVLALAVGAYVAAQSGRVWAVAVAQLVVGLVVVLPLYLWQLHRVDLPVRALGGQVAPVVGASVVGAGVVVVGATTLPSVAALGLAGVVGLVLLAVRRRELVSDWQRLRSLTA</sequence>
<evidence type="ECO:0000313" key="9">
    <source>
        <dbReference type="Proteomes" id="UP000076976"/>
    </source>
</evidence>
<keyword evidence="5 7" id="KW-1133">Transmembrane helix</keyword>
<feature type="transmembrane region" description="Helical" evidence="7">
    <location>
        <begin position="248"/>
        <end position="267"/>
    </location>
</feature>
<evidence type="ECO:0000256" key="3">
    <source>
        <dbReference type="ARBA" id="ARBA00022475"/>
    </source>
</evidence>
<dbReference type="InterPro" id="IPR050833">
    <property type="entry name" value="Poly_Biosynth_Transport"/>
</dbReference>
<proteinExistence type="inferred from homology"/>
<feature type="transmembrane region" description="Helical" evidence="7">
    <location>
        <begin position="362"/>
        <end position="381"/>
    </location>
</feature>
<feature type="transmembrane region" description="Helical" evidence="7">
    <location>
        <begin position="124"/>
        <end position="143"/>
    </location>
</feature>
<feature type="transmembrane region" description="Helical" evidence="7">
    <location>
        <begin position="333"/>
        <end position="355"/>
    </location>
</feature>
<evidence type="ECO:0000256" key="4">
    <source>
        <dbReference type="ARBA" id="ARBA00022692"/>
    </source>
</evidence>
<dbReference type="Pfam" id="PF13440">
    <property type="entry name" value="Polysacc_synt_3"/>
    <property type="match status" value="1"/>
</dbReference>
<evidence type="ECO:0000256" key="2">
    <source>
        <dbReference type="ARBA" id="ARBA00007430"/>
    </source>
</evidence>
<evidence type="ECO:0000256" key="1">
    <source>
        <dbReference type="ARBA" id="ARBA00004651"/>
    </source>
</evidence>
<comment type="similarity">
    <text evidence="2">Belongs to the polysaccharide synthase family.</text>
</comment>
<feature type="transmembrane region" description="Helical" evidence="7">
    <location>
        <begin position="20"/>
        <end position="41"/>
    </location>
</feature>
<name>A0A176QFF6_9MICO</name>
<dbReference type="STRING" id="262209.AWH69_01535"/>
<feature type="transmembrane region" description="Helical" evidence="7">
    <location>
        <begin position="216"/>
        <end position="236"/>
    </location>
</feature>
<evidence type="ECO:0000313" key="8">
    <source>
        <dbReference type="EMBL" id="OAB88516.1"/>
    </source>
</evidence>
<feature type="transmembrane region" description="Helical" evidence="7">
    <location>
        <begin position="88"/>
        <end position="112"/>
    </location>
</feature>
<comment type="subcellular location">
    <subcellularLocation>
        <location evidence="1">Cell membrane</location>
        <topology evidence="1">Multi-pass membrane protein</topology>
    </subcellularLocation>
</comment>
<dbReference type="GO" id="GO:0005886">
    <property type="term" value="C:plasma membrane"/>
    <property type="evidence" value="ECO:0007669"/>
    <property type="project" value="UniProtKB-SubCell"/>
</dbReference>
<dbReference type="AlphaFoldDB" id="A0A176QFF6"/>
<evidence type="ECO:0008006" key="10">
    <source>
        <dbReference type="Google" id="ProtNLM"/>
    </source>
</evidence>
<dbReference type="PANTHER" id="PTHR30250">
    <property type="entry name" value="PST FAMILY PREDICTED COLANIC ACID TRANSPORTER"/>
    <property type="match status" value="1"/>
</dbReference>
<organism evidence="8 9">
    <name type="scientific">Janibacter melonis</name>
    <dbReference type="NCBI Taxonomy" id="262209"/>
    <lineage>
        <taxon>Bacteria</taxon>
        <taxon>Bacillati</taxon>
        <taxon>Actinomycetota</taxon>
        <taxon>Actinomycetes</taxon>
        <taxon>Micrococcales</taxon>
        <taxon>Intrasporangiaceae</taxon>
        <taxon>Janibacter</taxon>
    </lineage>
</organism>
<feature type="transmembrane region" description="Helical" evidence="7">
    <location>
        <begin position="448"/>
        <end position="465"/>
    </location>
</feature>
<feature type="transmembrane region" description="Helical" evidence="7">
    <location>
        <begin position="53"/>
        <end position="76"/>
    </location>
</feature>
<keyword evidence="6 7" id="KW-0472">Membrane</keyword>